<keyword evidence="5" id="KW-1185">Reference proteome</keyword>
<accession>A0A812PCG5</accession>
<dbReference type="OrthoDB" id="342264at2759"/>
<evidence type="ECO:0000313" key="5">
    <source>
        <dbReference type="Proteomes" id="UP000649617"/>
    </source>
</evidence>
<comment type="caution">
    <text evidence="4">The sequence shown here is derived from an EMBL/GenBank/DDBJ whole genome shotgun (WGS) entry which is preliminary data.</text>
</comment>
<keyword evidence="3" id="KW-0539">Nucleus</keyword>
<proteinExistence type="predicted"/>
<dbReference type="Proteomes" id="UP000649617">
    <property type="component" value="Unassembled WGS sequence"/>
</dbReference>
<sequence>MMCAICTGAHILSFDYVKACREAGRLVDETDFVLKDEVCEAAFARKRGITQGYSLAAALERARENGPMLQGISVYCFPSVGEKRELPMLVAAAGGTWLKRFPLQPACTSVLLLAERAVSSEREQQRRRVYEVYDVELLREAACTQELRRDAYRLR</sequence>
<dbReference type="GO" id="GO:0006974">
    <property type="term" value="P:DNA damage response"/>
    <property type="evidence" value="ECO:0007669"/>
    <property type="project" value="UniProtKB-KW"/>
</dbReference>
<dbReference type="GO" id="GO:0005634">
    <property type="term" value="C:nucleus"/>
    <property type="evidence" value="ECO:0007669"/>
    <property type="project" value="UniProtKB-SubCell"/>
</dbReference>
<reference evidence="4" key="1">
    <citation type="submission" date="2021-02" db="EMBL/GenBank/DDBJ databases">
        <authorList>
            <person name="Dougan E. K."/>
            <person name="Rhodes N."/>
            <person name="Thang M."/>
            <person name="Chan C."/>
        </authorList>
    </citation>
    <scope>NUCLEOTIDE SEQUENCE</scope>
</reference>
<dbReference type="AlphaFoldDB" id="A0A812PCG5"/>
<dbReference type="PANTHER" id="PTHR23196">
    <property type="entry name" value="PAX TRANSCRIPTION ACTIVATION DOMAIN INTERACTING PROTEIN"/>
    <property type="match status" value="1"/>
</dbReference>
<dbReference type="InterPro" id="IPR051579">
    <property type="entry name" value="DDR_Transcriptional_Reg"/>
</dbReference>
<name>A0A812PCG5_SYMPI</name>
<evidence type="ECO:0000256" key="1">
    <source>
        <dbReference type="ARBA" id="ARBA00004123"/>
    </source>
</evidence>
<dbReference type="EMBL" id="CAJNIZ010013436">
    <property type="protein sequence ID" value="CAE7348919.1"/>
    <property type="molecule type" value="Genomic_DNA"/>
</dbReference>
<protein>
    <submittedName>
        <fullName evidence="4">MDC1 protein</fullName>
    </submittedName>
</protein>
<evidence type="ECO:0000313" key="4">
    <source>
        <dbReference type="EMBL" id="CAE7348919.1"/>
    </source>
</evidence>
<dbReference type="SUPFAM" id="SSF52113">
    <property type="entry name" value="BRCT domain"/>
    <property type="match status" value="1"/>
</dbReference>
<gene>
    <name evidence="4" type="primary">MDC1</name>
    <name evidence="4" type="ORF">SPIL2461_LOCUS8286</name>
</gene>
<dbReference type="InterPro" id="IPR036420">
    <property type="entry name" value="BRCT_dom_sf"/>
</dbReference>
<keyword evidence="2" id="KW-0227">DNA damage</keyword>
<comment type="subcellular location">
    <subcellularLocation>
        <location evidence="1">Nucleus</location>
    </subcellularLocation>
</comment>
<dbReference type="PANTHER" id="PTHR23196:SF1">
    <property type="entry name" value="PAX-INTERACTING PROTEIN 1"/>
    <property type="match status" value="1"/>
</dbReference>
<organism evidence="4 5">
    <name type="scientific">Symbiodinium pilosum</name>
    <name type="common">Dinoflagellate</name>
    <dbReference type="NCBI Taxonomy" id="2952"/>
    <lineage>
        <taxon>Eukaryota</taxon>
        <taxon>Sar</taxon>
        <taxon>Alveolata</taxon>
        <taxon>Dinophyceae</taxon>
        <taxon>Suessiales</taxon>
        <taxon>Symbiodiniaceae</taxon>
        <taxon>Symbiodinium</taxon>
    </lineage>
</organism>
<evidence type="ECO:0000256" key="2">
    <source>
        <dbReference type="ARBA" id="ARBA00022763"/>
    </source>
</evidence>
<evidence type="ECO:0000256" key="3">
    <source>
        <dbReference type="ARBA" id="ARBA00023242"/>
    </source>
</evidence>
<dbReference type="Gene3D" id="3.40.50.10190">
    <property type="entry name" value="BRCT domain"/>
    <property type="match status" value="2"/>
</dbReference>